<protein>
    <submittedName>
        <fullName evidence="1">Uncharacterized protein</fullName>
    </submittedName>
</protein>
<keyword evidence="2" id="KW-1185">Reference proteome</keyword>
<reference evidence="1 2" key="1">
    <citation type="submission" date="2019-12" db="EMBL/GenBank/DDBJ databases">
        <title>Novel species isolated from a subtropical stream in China.</title>
        <authorList>
            <person name="Lu H."/>
        </authorList>
    </citation>
    <scope>NUCLEOTIDE SEQUENCE [LARGE SCALE GENOMIC DNA]</scope>
    <source>
        <strain evidence="1 2">FT135W</strain>
    </source>
</reference>
<organism evidence="1 2">
    <name type="scientific">Duganella flavida</name>
    <dbReference type="NCBI Taxonomy" id="2692175"/>
    <lineage>
        <taxon>Bacteria</taxon>
        <taxon>Pseudomonadati</taxon>
        <taxon>Pseudomonadota</taxon>
        <taxon>Betaproteobacteria</taxon>
        <taxon>Burkholderiales</taxon>
        <taxon>Oxalobacteraceae</taxon>
        <taxon>Telluria group</taxon>
        <taxon>Duganella</taxon>
    </lineage>
</organism>
<gene>
    <name evidence="1" type="ORF">GTP46_28510</name>
</gene>
<sequence>MENDTLTAHQHARLPFQRLVYCKRDAQEWLKCENLVLFHSSDAGNSWQQLPMERTLWSRLVLAASDWPPTPRAFGWRNGKIVILHDDFHEDGSPNFRFVSTFNPQSKKWAAKSYGPVSDYSEQWWSELAFDALATMGKENTSSDSPAGA</sequence>
<comment type="caution">
    <text evidence="1">The sequence shown here is derived from an EMBL/GenBank/DDBJ whole genome shotgun (WGS) entry which is preliminary data.</text>
</comment>
<accession>A0A6L8KGH9</accession>
<dbReference type="RefSeq" id="WP_161010009.1">
    <property type="nucleotide sequence ID" value="NZ_WWCN01000031.1"/>
</dbReference>
<evidence type="ECO:0000313" key="2">
    <source>
        <dbReference type="Proteomes" id="UP000479335"/>
    </source>
</evidence>
<dbReference type="EMBL" id="WWCN01000031">
    <property type="protein sequence ID" value="MYM26573.1"/>
    <property type="molecule type" value="Genomic_DNA"/>
</dbReference>
<dbReference type="Proteomes" id="UP000479335">
    <property type="component" value="Unassembled WGS sequence"/>
</dbReference>
<dbReference type="AlphaFoldDB" id="A0A6L8KGH9"/>
<proteinExistence type="predicted"/>
<name>A0A6L8KGH9_9BURK</name>
<evidence type="ECO:0000313" key="1">
    <source>
        <dbReference type="EMBL" id="MYM26573.1"/>
    </source>
</evidence>